<keyword evidence="17" id="KW-0511">Multifunctional enzyme</keyword>
<keyword evidence="15" id="KW-0917">Virion maturation</keyword>
<dbReference type="InterPro" id="IPR057670">
    <property type="entry name" value="SH3_retrovirus"/>
</dbReference>
<dbReference type="PANTHER" id="PTHR42648">
    <property type="entry name" value="TRANSPOSASE, PUTATIVE-RELATED"/>
    <property type="match status" value="1"/>
</dbReference>
<dbReference type="GO" id="GO:0003964">
    <property type="term" value="F:RNA-directed DNA polymerase activity"/>
    <property type="evidence" value="ECO:0007669"/>
    <property type="project" value="UniProtKB-KW"/>
</dbReference>
<evidence type="ECO:0000256" key="6">
    <source>
        <dbReference type="ARBA" id="ARBA00022741"/>
    </source>
</evidence>
<feature type="region of interest" description="Disordered" evidence="18">
    <location>
        <begin position="896"/>
        <end position="942"/>
    </location>
</feature>
<dbReference type="InterPro" id="IPR036397">
    <property type="entry name" value="RNaseH_sf"/>
</dbReference>
<keyword evidence="14" id="KW-0548">Nucleotidyltransferase</keyword>
<keyword evidence="5" id="KW-0479">Metal-binding</keyword>
<dbReference type="Gene3D" id="4.10.60.10">
    <property type="entry name" value="Zinc finger, CCHC-type"/>
    <property type="match status" value="1"/>
</dbReference>
<evidence type="ECO:0000256" key="10">
    <source>
        <dbReference type="ARBA" id="ARBA00022840"/>
    </source>
</evidence>
<keyword evidence="3" id="KW-0645">Protease</keyword>
<evidence type="ECO:0000256" key="12">
    <source>
        <dbReference type="ARBA" id="ARBA00022908"/>
    </source>
</evidence>
<dbReference type="CDD" id="cd09272">
    <property type="entry name" value="RNase_HI_RT_Ty1"/>
    <property type="match status" value="1"/>
</dbReference>
<feature type="region of interest" description="Disordered" evidence="18">
    <location>
        <begin position="872"/>
        <end position="891"/>
    </location>
</feature>
<keyword evidence="2" id="KW-1188">Viral release from host cell</keyword>
<dbReference type="Proteomes" id="UP000722791">
    <property type="component" value="Unassembled WGS sequence"/>
</dbReference>
<dbReference type="Pfam" id="PF25597">
    <property type="entry name" value="SH3_retrovirus"/>
    <property type="match status" value="1"/>
</dbReference>
<gene>
    <name evidence="20" type="ORF">Vretimale_14626</name>
</gene>
<dbReference type="GO" id="GO:0006508">
    <property type="term" value="P:proteolysis"/>
    <property type="evidence" value="ECO:0007669"/>
    <property type="project" value="UniProtKB-KW"/>
</dbReference>
<dbReference type="GO" id="GO:0003676">
    <property type="term" value="F:nucleic acid binding"/>
    <property type="evidence" value="ECO:0007669"/>
    <property type="project" value="InterPro"/>
</dbReference>
<keyword evidence="13" id="KW-0695">RNA-directed DNA polymerase</keyword>
<evidence type="ECO:0000256" key="2">
    <source>
        <dbReference type="ARBA" id="ARBA00022612"/>
    </source>
</evidence>
<dbReference type="Pfam" id="PF13976">
    <property type="entry name" value="gag_pre-integrs"/>
    <property type="match status" value="1"/>
</dbReference>
<dbReference type="Pfam" id="PF00665">
    <property type="entry name" value="rve"/>
    <property type="match status" value="1"/>
</dbReference>
<evidence type="ECO:0000256" key="5">
    <source>
        <dbReference type="ARBA" id="ARBA00022723"/>
    </source>
</evidence>
<dbReference type="GO" id="GO:0003887">
    <property type="term" value="F:DNA-directed DNA polymerase activity"/>
    <property type="evidence" value="ECO:0007669"/>
    <property type="project" value="UniProtKB-KW"/>
</dbReference>
<dbReference type="Gene3D" id="3.30.420.10">
    <property type="entry name" value="Ribonuclease H-like superfamily/Ribonuclease H"/>
    <property type="match status" value="1"/>
</dbReference>
<dbReference type="GO" id="GO:0008270">
    <property type="term" value="F:zinc ion binding"/>
    <property type="evidence" value="ECO:0007669"/>
    <property type="project" value="InterPro"/>
</dbReference>
<evidence type="ECO:0000256" key="18">
    <source>
        <dbReference type="SAM" id="MobiDB-lite"/>
    </source>
</evidence>
<dbReference type="InterPro" id="IPR001878">
    <property type="entry name" value="Znf_CCHC"/>
</dbReference>
<evidence type="ECO:0000256" key="9">
    <source>
        <dbReference type="ARBA" id="ARBA00022801"/>
    </source>
</evidence>
<name>A0A8J4LUU8_9CHLO</name>
<dbReference type="InterPro" id="IPR001584">
    <property type="entry name" value="Integrase_cat-core"/>
</dbReference>
<evidence type="ECO:0000259" key="19">
    <source>
        <dbReference type="PROSITE" id="PS50994"/>
    </source>
</evidence>
<evidence type="ECO:0000256" key="3">
    <source>
        <dbReference type="ARBA" id="ARBA00022670"/>
    </source>
</evidence>
<keyword evidence="10" id="KW-0067">ATP-binding</keyword>
<dbReference type="PANTHER" id="PTHR42648:SF11">
    <property type="entry name" value="TRANSPOSON TY4-P GAG-POL POLYPROTEIN"/>
    <property type="match status" value="1"/>
</dbReference>
<dbReference type="InterPro" id="IPR025724">
    <property type="entry name" value="GAG-pre-integrase_dom"/>
</dbReference>
<evidence type="ECO:0000256" key="11">
    <source>
        <dbReference type="ARBA" id="ARBA00022842"/>
    </source>
</evidence>
<dbReference type="InterPro" id="IPR054722">
    <property type="entry name" value="PolX-like_BBD"/>
</dbReference>
<keyword evidence="8" id="KW-0255">Endonuclease</keyword>
<keyword evidence="14" id="KW-0239">DNA-directed DNA polymerase</keyword>
<feature type="region of interest" description="Disordered" evidence="18">
    <location>
        <begin position="231"/>
        <end position="256"/>
    </location>
</feature>
<proteinExistence type="predicted"/>
<keyword evidence="6" id="KW-0547">Nucleotide-binding</keyword>
<keyword evidence="16" id="KW-0233">DNA recombination</keyword>
<evidence type="ECO:0000313" key="20">
    <source>
        <dbReference type="EMBL" id="GIM11108.1"/>
    </source>
</evidence>
<dbReference type="GO" id="GO:0004519">
    <property type="term" value="F:endonuclease activity"/>
    <property type="evidence" value="ECO:0007669"/>
    <property type="project" value="UniProtKB-KW"/>
</dbReference>
<evidence type="ECO:0000256" key="17">
    <source>
        <dbReference type="ARBA" id="ARBA00023268"/>
    </source>
</evidence>
<keyword evidence="12" id="KW-0229">DNA integration</keyword>
<keyword evidence="7" id="KW-0064">Aspartyl protease</keyword>
<dbReference type="InterPro" id="IPR043502">
    <property type="entry name" value="DNA/RNA_pol_sf"/>
</dbReference>
<evidence type="ECO:0000256" key="8">
    <source>
        <dbReference type="ARBA" id="ARBA00022759"/>
    </source>
</evidence>
<dbReference type="InterPro" id="IPR039537">
    <property type="entry name" value="Retrotran_Ty1/copia-like"/>
</dbReference>
<dbReference type="GO" id="GO:0005524">
    <property type="term" value="F:ATP binding"/>
    <property type="evidence" value="ECO:0007669"/>
    <property type="project" value="UniProtKB-KW"/>
</dbReference>
<dbReference type="SMART" id="SM00343">
    <property type="entry name" value="ZnF_C2HC"/>
    <property type="match status" value="2"/>
</dbReference>
<protein>
    <recommendedName>
        <fullName evidence="19">Integrase catalytic domain-containing protein</fullName>
    </recommendedName>
</protein>
<organism evidence="20 21">
    <name type="scientific">Volvox reticuliferus</name>
    <dbReference type="NCBI Taxonomy" id="1737510"/>
    <lineage>
        <taxon>Eukaryota</taxon>
        <taxon>Viridiplantae</taxon>
        <taxon>Chlorophyta</taxon>
        <taxon>core chlorophytes</taxon>
        <taxon>Chlorophyceae</taxon>
        <taxon>CS clade</taxon>
        <taxon>Chlamydomonadales</taxon>
        <taxon>Volvocaceae</taxon>
        <taxon>Volvox</taxon>
    </lineage>
</organism>
<dbReference type="SUPFAM" id="SSF53098">
    <property type="entry name" value="Ribonuclease H-like"/>
    <property type="match status" value="1"/>
</dbReference>
<evidence type="ECO:0000256" key="16">
    <source>
        <dbReference type="ARBA" id="ARBA00023172"/>
    </source>
</evidence>
<dbReference type="GO" id="GO:0015074">
    <property type="term" value="P:DNA integration"/>
    <property type="evidence" value="ECO:0007669"/>
    <property type="project" value="UniProtKB-KW"/>
</dbReference>
<sequence>MGNGDPHSWNELLKTTNCNNWFLKMEAILQYEDLDFVLDPSFALPSVDDPGYAAMVKKVKKARAIIIIRLEATDHKTIIDSTKEAKDLWAGLKGWAGQLNVAELNAVSRTFQSLEMHHNEKMHDYMTRALNLYDKLSKHKDFAQSERNGIIQIVRGLPDALYATEKKIFVMSNYPKDFSELKEKLLAMEAESLSVRRTESDTATAFFAGRGGPHIRCFNCGGNHFARECPANKGSASNTSGSGRSLGESHAASDGSTLRCDWCGKPGHVEDRCFKKKQGKPKETKADVVALTLVAREQEFVPAPTVKAAAAAKQLNRYREMGPRFVSLAEMYYIQGLRSEVDQDRTVTSPWWLDSGSKYHITGDLSVLHDYCAVTPGLEISIEVGNGNVLRAVGYGNVVPSKAPGITIEGVFYVPGFKHNLISVSVLTEKGYSVVFDTNEARVARNGVCIRASKCTTGLYKLLSSAYCSEEFAKPSPPPELNVPAFTATIPHSEVAGLWHRRFGHLGVLNLKRLVHEGMVKGIDLSNAQLREFEGQDCEPCILGKQTRDPFPTSESVTSCPLELVHLDVCGPLPVSSKGHRFFVTMLDDFTGISVVQPIKHKSDVFDFIERGVTLLEVQCEHKLKCLRTDNGGEFVNSRLKSFCMQRGVRHELSAPYSPQQNGKAERLNRTLLDKVRAMLAESGVSKSLWHEALSTACYLRNRSPLAGKSKTPYESFTGDVPDVSHLRVFGCVAYAHVPKGQSDKLSPRARKGIFLGYEPNTKAYRILVDGSIMVSRDVDFRESVFVANGDDVEEQSVDEEIALSGLGISHNRASEDTGSAPVPAAGAPVAITDEAGGVVPDPAAGAPTILVDEAGGVDPMPAPAAGAPTNLVGEAGGIGPHINPTAGAPADLQADEAGETVVEDDDLPPLLDDVDLGDEDEESSSEEDSTPPVRTSAREKKPNTMLRDYVLFAEGKESSEPNTLAEAQARSDWPHWKAAMDEEMKSLLENRTWDLEELPKSAKKIGLKWVFKLKRDANGNIERYKARLVAKGFTQKEGVDFGEVFAPVGKYTSLRALLAVVAAQNLELHQLDIKTAFLNGVLEEEVFTEQPAGYEQGGANVACHLRRALYGLRQAPRTWYVRLRSTLEQMGFKPSSADPGLFIKGEGENRVHILVYVDDLLIACNSCAIAEEIKSQLRSVFEMRDLGESNFYLGFEIRRDRSAKTLHISQKRFVKELLSKFGMDGANGRSIPMDANVRLSSDGESLDTSLFPYSELVGSLLYLSVCSRPDISFAVGALARHMAKPTTDHWCAAKCVLRYLVSTPDVGIKYGGNLSLVGYCDSDLAGSVGRRSTTGYVFVLGGGAISWSSKLQSTVATSTAEAEYMAAASTIKEALWLRHLLHDLGLEVTSVPIKCDNRACISMLESPISSARTKHIDVCHHFARERVERGEVRMVQCSTLDQMSDFLTKALPKQKIQLCMHGLGLS</sequence>
<evidence type="ECO:0000256" key="4">
    <source>
        <dbReference type="ARBA" id="ARBA00022722"/>
    </source>
</evidence>
<evidence type="ECO:0000256" key="7">
    <source>
        <dbReference type="ARBA" id="ARBA00022750"/>
    </source>
</evidence>
<feature type="compositionally biased region" description="Acidic residues" evidence="18">
    <location>
        <begin position="896"/>
        <end position="930"/>
    </location>
</feature>
<evidence type="ECO:0000256" key="13">
    <source>
        <dbReference type="ARBA" id="ARBA00022918"/>
    </source>
</evidence>
<evidence type="ECO:0000313" key="21">
    <source>
        <dbReference type="Proteomes" id="UP000722791"/>
    </source>
</evidence>
<dbReference type="Pfam" id="PF22936">
    <property type="entry name" value="Pol_BBD"/>
    <property type="match status" value="1"/>
</dbReference>
<evidence type="ECO:0000256" key="15">
    <source>
        <dbReference type="ARBA" id="ARBA00023113"/>
    </source>
</evidence>
<reference evidence="20" key="1">
    <citation type="journal article" date="2021" name="Proc. Natl. Acad. Sci. U.S.A.">
        <title>Three genomes in the algal genus Volvox reveal the fate of a haploid sex-determining region after a transition to homothallism.</title>
        <authorList>
            <person name="Yamamoto K."/>
            <person name="Hamaji T."/>
            <person name="Kawai-Toyooka H."/>
            <person name="Matsuzaki R."/>
            <person name="Takahashi F."/>
            <person name="Nishimura Y."/>
            <person name="Kawachi M."/>
            <person name="Noguchi H."/>
            <person name="Minakuchi Y."/>
            <person name="Umen J.G."/>
            <person name="Toyoda A."/>
            <person name="Nozaki H."/>
        </authorList>
    </citation>
    <scope>NUCLEOTIDE SEQUENCE</scope>
    <source>
        <strain evidence="20">NIES-3785</strain>
    </source>
</reference>
<dbReference type="Pfam" id="PF07727">
    <property type="entry name" value="RVT_2"/>
    <property type="match status" value="1"/>
</dbReference>
<dbReference type="PROSITE" id="PS50994">
    <property type="entry name" value="INTEGRASE"/>
    <property type="match status" value="1"/>
</dbReference>
<feature type="compositionally biased region" description="Polar residues" evidence="18">
    <location>
        <begin position="234"/>
        <end position="243"/>
    </location>
</feature>
<keyword evidence="9" id="KW-0378">Hydrolase</keyword>
<keyword evidence="14" id="KW-0808">Transferase</keyword>
<dbReference type="InterPro" id="IPR012337">
    <property type="entry name" value="RNaseH-like_sf"/>
</dbReference>
<dbReference type="GO" id="GO:0006310">
    <property type="term" value="P:DNA recombination"/>
    <property type="evidence" value="ECO:0007669"/>
    <property type="project" value="UniProtKB-KW"/>
</dbReference>
<accession>A0A8J4LUU8</accession>
<dbReference type="EMBL" id="BNCQ01000037">
    <property type="protein sequence ID" value="GIM11108.1"/>
    <property type="molecule type" value="Genomic_DNA"/>
</dbReference>
<comment type="function">
    <text evidence="1">The aspartyl protease (PR) mediates the proteolytic cleavages of the Gag and Gag-Pol polyproteins after assembly of the VLP.</text>
</comment>
<keyword evidence="4" id="KW-0540">Nuclease</keyword>
<keyword evidence="11" id="KW-0460">Magnesium</keyword>
<feature type="domain" description="Integrase catalytic" evidence="19">
    <location>
        <begin position="557"/>
        <end position="721"/>
    </location>
</feature>
<comment type="caution">
    <text evidence="20">The sequence shown here is derived from an EMBL/GenBank/DDBJ whole genome shotgun (WGS) entry which is preliminary data.</text>
</comment>
<dbReference type="Pfam" id="PF14223">
    <property type="entry name" value="Retrotran_gag_2"/>
    <property type="match status" value="1"/>
</dbReference>
<dbReference type="InterPro" id="IPR013103">
    <property type="entry name" value="RVT_2"/>
</dbReference>
<evidence type="ECO:0000256" key="14">
    <source>
        <dbReference type="ARBA" id="ARBA00022932"/>
    </source>
</evidence>
<dbReference type="GO" id="GO:0004190">
    <property type="term" value="F:aspartic-type endopeptidase activity"/>
    <property type="evidence" value="ECO:0007669"/>
    <property type="project" value="UniProtKB-KW"/>
</dbReference>
<evidence type="ECO:0000256" key="1">
    <source>
        <dbReference type="ARBA" id="ARBA00002180"/>
    </source>
</evidence>
<dbReference type="SUPFAM" id="SSF56672">
    <property type="entry name" value="DNA/RNA polymerases"/>
    <property type="match status" value="1"/>
</dbReference>